<dbReference type="GO" id="GO:0005674">
    <property type="term" value="C:transcription factor TFIIF complex"/>
    <property type="evidence" value="ECO:0000318"/>
    <property type="project" value="GO_Central"/>
</dbReference>
<organism evidence="10 12">
    <name type="scientific">Schizosaccharomyces japonicus (strain yFS275 / FY16936)</name>
    <name type="common">Fission yeast</name>
    <dbReference type="NCBI Taxonomy" id="402676"/>
    <lineage>
        <taxon>Eukaryota</taxon>
        <taxon>Fungi</taxon>
        <taxon>Dikarya</taxon>
        <taxon>Ascomycota</taxon>
        <taxon>Taphrinomycotina</taxon>
        <taxon>Schizosaccharomycetes</taxon>
        <taxon>Schizosaccharomycetales</taxon>
        <taxon>Schizosaccharomycetaceae</taxon>
        <taxon>Schizosaccharomyces</taxon>
    </lineage>
</organism>
<dbReference type="GeneID" id="7051045"/>
<dbReference type="EMBL" id="KE651166">
    <property type="protein sequence ID" value="EEB05100.2"/>
    <property type="molecule type" value="Genomic_DNA"/>
</dbReference>
<feature type="compositionally biased region" description="Polar residues" evidence="9">
    <location>
        <begin position="407"/>
        <end position="420"/>
    </location>
</feature>
<evidence type="ECO:0000256" key="9">
    <source>
        <dbReference type="SAM" id="MobiDB-lite"/>
    </source>
</evidence>
<feature type="compositionally biased region" description="Basic and acidic residues" evidence="9">
    <location>
        <begin position="12"/>
        <end position="21"/>
    </location>
</feature>
<feature type="region of interest" description="Disordered" evidence="9">
    <location>
        <begin position="83"/>
        <end position="106"/>
    </location>
</feature>
<feature type="compositionally biased region" description="Polar residues" evidence="9">
    <location>
        <begin position="1"/>
        <end position="10"/>
    </location>
</feature>
<accession>B6JUZ6</accession>
<dbReference type="GO" id="GO:0001096">
    <property type="term" value="F:TFIIF-class transcription factor complex binding"/>
    <property type="evidence" value="ECO:0000318"/>
    <property type="project" value="GO_Central"/>
</dbReference>
<sequence>MSQLGGNSYNPVKEEPIDPEKPSLNGDLRSAANPTPQTTRYSDFRLTWVPRTERGNAKHHIIKFHSNKTINPAQSFVPPIKMQRKDPNATQNTPAEQPLVVEGPSSSAPAVNIASIAPYGGAQNMKQNAFKRKTRQVVKVDPQARRLQEEELCPWIMEDFDGKNTWASTMEGGQSSSFVLFMFSENGFKVIPVDRFYRFNQKSNFQALTIDEAEAKMNKKTPIPRWFMKKEAPGPDGDTGPAAPMYKLKTVPNAKPVHEPRVPGSDEELDFEEDFADDEDVPLIEGNEEDNKKLEEKIKREMLTANLFGEADPEVELEDQDSNRPISREGKKLQRYLKLLEKNNAYESDDEDENPYASDEESDSEQEVVKEEEEMHKKEEKMKNRFGSGTHRSATSPPASKRLERSASGSMVPTKSSTTADGRGYVVLKIDKGKPSHTDKSAAAGKPKRRRMGEAEAAAEPSSMKKSKSMMSLSDANIITEEEVVNVLKNGPLTVKDLLRFFQQKLRSDARNKPLIQEIIKKVARLENKALVLK</sequence>
<dbReference type="VEuPathDB" id="FungiDB:SJAG_00095"/>
<dbReference type="JaponicusDB" id="SJAG_00095">
    <property type="gene designation" value="tfg1"/>
</dbReference>
<evidence type="ECO:0000313" key="10">
    <source>
        <dbReference type="EMBL" id="EEB05100.2"/>
    </source>
</evidence>
<evidence type="ECO:0000256" key="4">
    <source>
        <dbReference type="ARBA" id="ARBA00023125"/>
    </source>
</evidence>
<dbReference type="eggNOG" id="KOG2393">
    <property type="taxonomic scope" value="Eukaryota"/>
</dbReference>
<dbReference type="InterPro" id="IPR011039">
    <property type="entry name" value="TFIIF_interaction"/>
</dbReference>
<protein>
    <recommendedName>
        <fullName evidence="8">Transcription initiation factor IIF subunit alpha</fullName>
    </recommendedName>
</protein>
<dbReference type="STRING" id="402676.B6JUZ6"/>
<dbReference type="SUPFAM" id="SSF50916">
    <property type="entry name" value="Rap30/74 interaction domains"/>
    <property type="match status" value="1"/>
</dbReference>
<dbReference type="Proteomes" id="UP000001744">
    <property type="component" value="Unassembled WGS sequence"/>
</dbReference>
<evidence type="ECO:0000313" key="11">
    <source>
        <dbReference type="JaponicusDB" id="SJAG_00095"/>
    </source>
</evidence>
<comment type="subcellular location">
    <subcellularLocation>
        <location evidence="1 8">Nucleus</location>
    </subcellularLocation>
</comment>
<dbReference type="RefSeq" id="XP_002171393.2">
    <property type="nucleotide sequence ID" value="XM_002171357.2"/>
</dbReference>
<keyword evidence="6 8" id="KW-0539">Nucleus</keyword>
<comment type="similarity">
    <text evidence="2 8">Belongs to the TFIIF alpha subunit family.</text>
</comment>
<dbReference type="OrthoDB" id="76676at2759"/>
<feature type="compositionally biased region" description="Basic and acidic residues" evidence="9">
    <location>
        <begin position="367"/>
        <end position="383"/>
    </location>
</feature>
<dbReference type="GO" id="GO:0006367">
    <property type="term" value="P:transcription initiation at RNA polymerase II promoter"/>
    <property type="evidence" value="ECO:0000318"/>
    <property type="project" value="GO_Central"/>
</dbReference>
<dbReference type="OMA" id="VTCGKTM"/>
<evidence type="ECO:0000313" key="12">
    <source>
        <dbReference type="Proteomes" id="UP000001744"/>
    </source>
</evidence>
<dbReference type="AlphaFoldDB" id="B6JUZ6"/>
<evidence type="ECO:0000256" key="6">
    <source>
        <dbReference type="ARBA" id="ARBA00023242"/>
    </source>
</evidence>
<evidence type="ECO:0000256" key="2">
    <source>
        <dbReference type="ARBA" id="ARBA00005249"/>
    </source>
</evidence>
<dbReference type="PANTHER" id="PTHR13011">
    <property type="entry name" value="TFIIF-ALPHA"/>
    <property type="match status" value="1"/>
</dbReference>
<feature type="compositionally biased region" description="Polar residues" evidence="9">
    <location>
        <begin position="32"/>
        <end position="41"/>
    </location>
</feature>
<feature type="compositionally biased region" description="Acidic residues" evidence="9">
    <location>
        <begin position="347"/>
        <end position="366"/>
    </location>
</feature>
<dbReference type="InterPro" id="IPR008851">
    <property type="entry name" value="TFIIF-alpha"/>
</dbReference>
<dbReference type="GO" id="GO:0016251">
    <property type="term" value="F:RNA polymerase II general transcription initiation factor activity"/>
    <property type="evidence" value="ECO:0000318"/>
    <property type="project" value="GO_Central"/>
</dbReference>
<keyword evidence="5 8" id="KW-0804">Transcription</keyword>
<dbReference type="Gene3D" id="1.10.10.10">
    <property type="entry name" value="Winged helix-like DNA-binding domain superfamily/Winged helix DNA-binding domain"/>
    <property type="match status" value="1"/>
</dbReference>
<dbReference type="InterPro" id="IPR036388">
    <property type="entry name" value="WH-like_DNA-bd_sf"/>
</dbReference>
<feature type="compositionally biased region" description="Acidic residues" evidence="9">
    <location>
        <begin position="311"/>
        <end position="320"/>
    </location>
</feature>
<keyword evidence="12" id="KW-1185">Reference proteome</keyword>
<feature type="compositionally biased region" description="Basic and acidic residues" evidence="9">
    <location>
        <begin position="429"/>
        <end position="440"/>
    </location>
</feature>
<dbReference type="GO" id="GO:0032968">
    <property type="term" value="P:positive regulation of transcription elongation by RNA polymerase II"/>
    <property type="evidence" value="ECO:0007669"/>
    <property type="project" value="InterPro"/>
</dbReference>
<gene>
    <name evidence="11" type="primary">tfg1</name>
    <name evidence="10" type="ORF">SJAG_00095</name>
</gene>
<dbReference type="GO" id="GO:0003677">
    <property type="term" value="F:DNA binding"/>
    <property type="evidence" value="ECO:0007669"/>
    <property type="project" value="UniProtKB-KW"/>
</dbReference>
<evidence type="ECO:0000256" key="8">
    <source>
        <dbReference type="RuleBase" id="RU366044"/>
    </source>
</evidence>
<feature type="region of interest" description="Disordered" evidence="9">
    <location>
        <begin position="305"/>
        <end position="469"/>
    </location>
</feature>
<dbReference type="PANTHER" id="PTHR13011:SF0">
    <property type="entry name" value="GENERAL TRANSCRIPTION FACTOR IIF SUBUNIT 1"/>
    <property type="match status" value="1"/>
</dbReference>
<reference evidence="10 12" key="1">
    <citation type="journal article" date="2011" name="Science">
        <title>Comparative functional genomics of the fission yeasts.</title>
        <authorList>
            <person name="Rhind N."/>
            <person name="Chen Z."/>
            <person name="Yassour M."/>
            <person name="Thompson D.A."/>
            <person name="Haas B.J."/>
            <person name="Habib N."/>
            <person name="Wapinski I."/>
            <person name="Roy S."/>
            <person name="Lin M.F."/>
            <person name="Heiman D.I."/>
            <person name="Young S.K."/>
            <person name="Furuya K."/>
            <person name="Guo Y."/>
            <person name="Pidoux A."/>
            <person name="Chen H.M."/>
            <person name="Robbertse B."/>
            <person name="Goldberg J.M."/>
            <person name="Aoki K."/>
            <person name="Bayne E.H."/>
            <person name="Berlin A.M."/>
            <person name="Desjardins C.A."/>
            <person name="Dobbs E."/>
            <person name="Dukaj L."/>
            <person name="Fan L."/>
            <person name="FitzGerald M.G."/>
            <person name="French C."/>
            <person name="Gujja S."/>
            <person name="Hansen K."/>
            <person name="Keifenheim D."/>
            <person name="Levin J.Z."/>
            <person name="Mosher R.A."/>
            <person name="Mueller C.A."/>
            <person name="Pfiffner J."/>
            <person name="Priest M."/>
            <person name="Russ C."/>
            <person name="Smialowska A."/>
            <person name="Swoboda P."/>
            <person name="Sykes S.M."/>
            <person name="Vaughn M."/>
            <person name="Vengrova S."/>
            <person name="Yoder R."/>
            <person name="Zeng Q."/>
            <person name="Allshire R."/>
            <person name="Baulcombe D."/>
            <person name="Birren B.W."/>
            <person name="Brown W."/>
            <person name="Ekwall K."/>
            <person name="Kellis M."/>
            <person name="Leatherwood J."/>
            <person name="Levin H."/>
            <person name="Margalit H."/>
            <person name="Martienssen R."/>
            <person name="Nieduszynski C.A."/>
            <person name="Spatafora J.W."/>
            <person name="Friedman N."/>
            <person name="Dalgaard J.Z."/>
            <person name="Baumann P."/>
            <person name="Niki H."/>
            <person name="Regev A."/>
            <person name="Nusbaum C."/>
        </authorList>
    </citation>
    <scope>NUCLEOTIDE SEQUENCE [LARGE SCALE GENOMIC DNA]</scope>
    <source>
        <strain evidence="12">yFS275 / FY16936</strain>
    </source>
</reference>
<keyword evidence="3 8" id="KW-0805">Transcription regulation</keyword>
<feature type="compositionally biased region" description="Low complexity" evidence="9">
    <location>
        <begin position="455"/>
        <end position="469"/>
    </location>
</feature>
<evidence type="ECO:0000256" key="1">
    <source>
        <dbReference type="ARBA" id="ARBA00004123"/>
    </source>
</evidence>
<name>B6JUZ6_SCHJY</name>
<keyword evidence="4 8" id="KW-0238">DNA-binding</keyword>
<evidence type="ECO:0000256" key="5">
    <source>
        <dbReference type="ARBA" id="ARBA00023163"/>
    </source>
</evidence>
<proteinExistence type="inferred from homology"/>
<evidence type="ECO:0000256" key="7">
    <source>
        <dbReference type="ARBA" id="ARBA00025232"/>
    </source>
</evidence>
<comment type="function">
    <text evidence="7 8">TFIIF is a general transcription initiation factor that binds to RNA polymerase II and helps to recruit it to the initiation complex in collaboration with TFIIB. It promotes transcription elongation.</text>
</comment>
<dbReference type="Pfam" id="PF05793">
    <property type="entry name" value="TFIIF_alpha"/>
    <property type="match status" value="2"/>
</dbReference>
<evidence type="ECO:0000256" key="3">
    <source>
        <dbReference type="ARBA" id="ARBA00023015"/>
    </source>
</evidence>
<feature type="region of interest" description="Disordered" evidence="9">
    <location>
        <begin position="1"/>
        <end position="44"/>
    </location>
</feature>
<dbReference type="HOGENOM" id="CLU_020322_0_0_1"/>